<sequence length="385" mass="41601">MYKKRITSAVMLMTLSSSAAALSGTDARSIAMGGTGVASSSYLTAPFYNPAQLTKFYQSDNFGALLPSVSIGISDKDDLYGRISDFQDADSASRADPLNINKGLARISALENIGTRDVNVDAELGFAVTFPNQFLSLNLFSHTQAVSRVEASVSAQDLNPVNIGQPMTSYVHGASAATFEIGLAMAKAFSLPYRGNVLSLGISPKVQKLAVHNVKETVDSFDNDKYRVPGNYVTASVFNADVGMSYKPSQEVTVGLSARNVIAQELKSEVSSGSQITYLIEPSYTLGVAYDNRWLLLAADLELNETRHFEEFAANNRYLKLGAEIDAWNWAQFRVGYSVSTKEKEPNLASAGIGFTPFGKMGVDIGVQYRGERDLAASAQFVMTF</sequence>
<keyword evidence="3" id="KW-1185">Reference proteome</keyword>
<name>A0A1C3ECA9_9GAMM</name>
<protein>
    <recommendedName>
        <fullName evidence="4">Conjugal transfer protein TraF</fullName>
    </recommendedName>
</protein>
<dbReference type="InterPro" id="IPR032811">
    <property type="entry name" value="Put_conjugal_transfer"/>
</dbReference>
<dbReference type="Gene3D" id="2.40.160.60">
    <property type="entry name" value="Outer membrane protein transport protein (OMPP1/FadL/TodX)"/>
    <property type="match status" value="1"/>
</dbReference>
<dbReference type="RefSeq" id="WP_068904918.1">
    <property type="nucleotide sequence ID" value="NZ_JBHUIF010000030.1"/>
</dbReference>
<evidence type="ECO:0000256" key="1">
    <source>
        <dbReference type="SAM" id="SignalP"/>
    </source>
</evidence>
<dbReference type="SUPFAM" id="SSF56935">
    <property type="entry name" value="Porins"/>
    <property type="match status" value="1"/>
</dbReference>
<dbReference type="STRING" id="1080227.A8L45_18900"/>
<feature type="chain" id="PRO_5008672939" description="Conjugal transfer protein TraF" evidence="1">
    <location>
        <begin position="20"/>
        <end position="385"/>
    </location>
</feature>
<dbReference type="Pfam" id="PF13729">
    <property type="entry name" value="TraF_2"/>
    <property type="match status" value="1"/>
</dbReference>
<organism evidence="2 3">
    <name type="scientific">Veronia pacifica</name>
    <dbReference type="NCBI Taxonomy" id="1080227"/>
    <lineage>
        <taxon>Bacteria</taxon>
        <taxon>Pseudomonadati</taxon>
        <taxon>Pseudomonadota</taxon>
        <taxon>Gammaproteobacteria</taxon>
        <taxon>Vibrionales</taxon>
        <taxon>Vibrionaceae</taxon>
        <taxon>Veronia</taxon>
    </lineage>
</organism>
<dbReference type="OrthoDB" id="6077588at2"/>
<evidence type="ECO:0008006" key="4">
    <source>
        <dbReference type="Google" id="ProtNLM"/>
    </source>
</evidence>
<evidence type="ECO:0000313" key="2">
    <source>
        <dbReference type="EMBL" id="ODA30882.1"/>
    </source>
</evidence>
<feature type="signal peptide" evidence="1">
    <location>
        <begin position="1"/>
        <end position="19"/>
    </location>
</feature>
<proteinExistence type="predicted"/>
<dbReference type="EMBL" id="LYBM01000045">
    <property type="protein sequence ID" value="ODA30882.1"/>
    <property type="molecule type" value="Genomic_DNA"/>
</dbReference>
<comment type="caution">
    <text evidence="2">The sequence shown here is derived from an EMBL/GenBank/DDBJ whole genome shotgun (WGS) entry which is preliminary data.</text>
</comment>
<dbReference type="AlphaFoldDB" id="A0A1C3ECA9"/>
<keyword evidence="1" id="KW-0732">Signal</keyword>
<evidence type="ECO:0000313" key="3">
    <source>
        <dbReference type="Proteomes" id="UP000094936"/>
    </source>
</evidence>
<gene>
    <name evidence="2" type="ORF">A8L45_18900</name>
</gene>
<reference evidence="2 3" key="1">
    <citation type="submission" date="2016-05" db="EMBL/GenBank/DDBJ databases">
        <title>Genomic Taxonomy of the Vibrionaceae.</title>
        <authorList>
            <person name="Gomez-Gil B."/>
            <person name="Enciso-Ibarra J."/>
        </authorList>
    </citation>
    <scope>NUCLEOTIDE SEQUENCE [LARGE SCALE GENOMIC DNA]</scope>
    <source>
        <strain evidence="2 3">CAIM 1920</strain>
    </source>
</reference>
<accession>A0A1C3ECA9</accession>
<dbReference type="Proteomes" id="UP000094936">
    <property type="component" value="Unassembled WGS sequence"/>
</dbReference>